<gene>
    <name evidence="2" type="ORF">NECAME_10384</name>
</gene>
<dbReference type="STRING" id="51031.W2TBL6"/>
<name>W2TBL6_NECAM</name>
<sequence length="400" mass="45551">MVYFLQECETACYGRRLDQVRVQCQGRRRDCPICECWLIFYDYTGPHTPDATQQKMVKMGLKTLDHSPYRHVISTCLDPSKERLEASLLKEESLKKEKENFTHSQALRGVCHLRFPFERPLARYDTLQMWPDEERPIWYNKFLKNFMTIGPTMIIPCGIASKKPASLLQGCEGISPVSPAVLFPERRYGEEAGEKRKAKMLPESSLSSPGNGRELSSEGVFQCYTFVDLWQSPMLTESASGHFCSSTKTVGTLQKAASFGMIKAIPFTTSRNPLPAHVKLEAQTVIKEQSYELDSLMKPWCREIAIQDLSCDLSLYPPPDSLSHNSAPFPPGTCEAEDHEFTVYEPSREFYPSPSLLRQESLQLPKSEFSVDNRSVEPEEVCKSGRNYKWKKVGTNINRC</sequence>
<accession>W2TBL6</accession>
<evidence type="ECO:0000256" key="1">
    <source>
        <dbReference type="SAM" id="MobiDB-lite"/>
    </source>
</evidence>
<dbReference type="KEGG" id="nai:NECAME_10384"/>
<keyword evidence="3" id="KW-1185">Reference proteome</keyword>
<protein>
    <submittedName>
        <fullName evidence="2">Uncharacterized protein</fullName>
    </submittedName>
</protein>
<evidence type="ECO:0000313" key="3">
    <source>
        <dbReference type="Proteomes" id="UP000053676"/>
    </source>
</evidence>
<organism evidence="2 3">
    <name type="scientific">Necator americanus</name>
    <name type="common">Human hookworm</name>
    <dbReference type="NCBI Taxonomy" id="51031"/>
    <lineage>
        <taxon>Eukaryota</taxon>
        <taxon>Metazoa</taxon>
        <taxon>Ecdysozoa</taxon>
        <taxon>Nematoda</taxon>
        <taxon>Chromadorea</taxon>
        <taxon>Rhabditida</taxon>
        <taxon>Rhabditina</taxon>
        <taxon>Rhabditomorpha</taxon>
        <taxon>Strongyloidea</taxon>
        <taxon>Ancylostomatidae</taxon>
        <taxon>Bunostominae</taxon>
        <taxon>Necator</taxon>
    </lineage>
</organism>
<dbReference type="Proteomes" id="UP000053676">
    <property type="component" value="Unassembled WGS sequence"/>
</dbReference>
<reference evidence="3" key="1">
    <citation type="journal article" date="2014" name="Nat. Genet.">
        <title>Genome of the human hookworm Necator americanus.</title>
        <authorList>
            <person name="Tang Y.T."/>
            <person name="Gao X."/>
            <person name="Rosa B.A."/>
            <person name="Abubucker S."/>
            <person name="Hallsworth-Pepin K."/>
            <person name="Martin J."/>
            <person name="Tyagi R."/>
            <person name="Heizer E."/>
            <person name="Zhang X."/>
            <person name="Bhonagiri-Palsikar V."/>
            <person name="Minx P."/>
            <person name="Warren W.C."/>
            <person name="Wang Q."/>
            <person name="Zhan B."/>
            <person name="Hotez P.J."/>
            <person name="Sternberg P.W."/>
            <person name="Dougall A."/>
            <person name="Gaze S.T."/>
            <person name="Mulvenna J."/>
            <person name="Sotillo J."/>
            <person name="Ranganathan S."/>
            <person name="Rabelo E.M."/>
            <person name="Wilson R.K."/>
            <person name="Felgner P.L."/>
            <person name="Bethony J."/>
            <person name="Hawdon J.M."/>
            <person name="Gasser R.B."/>
            <person name="Loukas A."/>
            <person name="Mitreva M."/>
        </authorList>
    </citation>
    <scope>NUCLEOTIDE SEQUENCE [LARGE SCALE GENOMIC DNA]</scope>
</reference>
<proteinExistence type="predicted"/>
<dbReference type="AlphaFoldDB" id="W2TBL6"/>
<dbReference type="OrthoDB" id="6257037at2759"/>
<feature type="region of interest" description="Disordered" evidence="1">
    <location>
        <begin position="193"/>
        <end position="213"/>
    </location>
</feature>
<evidence type="ECO:0000313" key="2">
    <source>
        <dbReference type="EMBL" id="ETN78387.1"/>
    </source>
</evidence>
<dbReference type="EMBL" id="KI659935">
    <property type="protein sequence ID" value="ETN78387.1"/>
    <property type="molecule type" value="Genomic_DNA"/>
</dbReference>